<dbReference type="AlphaFoldDB" id="A0A918GNF9"/>
<name>A0A918GNF9_STRGD</name>
<keyword evidence="3" id="KW-1185">Reference proteome</keyword>
<dbReference type="InterPro" id="IPR011008">
    <property type="entry name" value="Dimeric_a/b-barrel"/>
</dbReference>
<keyword evidence="2" id="KW-0503">Monooxygenase</keyword>
<accession>A0A918GNF9</accession>
<dbReference type="SUPFAM" id="SSF54909">
    <property type="entry name" value="Dimeric alpha+beta barrel"/>
    <property type="match status" value="1"/>
</dbReference>
<evidence type="ECO:0000259" key="1">
    <source>
        <dbReference type="Pfam" id="PF03992"/>
    </source>
</evidence>
<dbReference type="EMBL" id="BMSL01000012">
    <property type="protein sequence ID" value="GGS47383.1"/>
    <property type="molecule type" value="Genomic_DNA"/>
</dbReference>
<sequence>MAYGHIGSLKARPGKRADVVAIPLSGAGGLRELGCGSCVVGPAVGDPDTIVVTEVRESKDHHDASPRSPEAKEAIAAAMPMLTGEFTGRELVVAGGLGAGD</sequence>
<protein>
    <submittedName>
        <fullName evidence="2">Antibiotic biosynthesis monooxygenase</fullName>
    </submittedName>
</protein>
<reference evidence="2" key="2">
    <citation type="submission" date="2020-09" db="EMBL/GenBank/DDBJ databases">
        <authorList>
            <person name="Sun Q."/>
            <person name="Ohkuma M."/>
        </authorList>
    </citation>
    <scope>NUCLEOTIDE SEQUENCE</scope>
    <source>
        <strain evidence="2">JCM 4234</strain>
    </source>
</reference>
<dbReference type="Gene3D" id="3.30.70.100">
    <property type="match status" value="1"/>
</dbReference>
<evidence type="ECO:0000313" key="2">
    <source>
        <dbReference type="EMBL" id="GGS47383.1"/>
    </source>
</evidence>
<keyword evidence="2" id="KW-0560">Oxidoreductase</keyword>
<reference evidence="2" key="1">
    <citation type="journal article" date="2014" name="Int. J. Syst. Evol. Microbiol.">
        <title>Complete genome sequence of Corynebacterium casei LMG S-19264T (=DSM 44701T), isolated from a smear-ripened cheese.</title>
        <authorList>
            <consortium name="US DOE Joint Genome Institute (JGI-PGF)"/>
            <person name="Walter F."/>
            <person name="Albersmeier A."/>
            <person name="Kalinowski J."/>
            <person name="Ruckert C."/>
        </authorList>
    </citation>
    <scope>NUCLEOTIDE SEQUENCE</scope>
    <source>
        <strain evidence="2">JCM 4234</strain>
    </source>
</reference>
<proteinExistence type="predicted"/>
<comment type="caution">
    <text evidence="2">The sequence shown here is derived from an EMBL/GenBank/DDBJ whole genome shotgun (WGS) entry which is preliminary data.</text>
</comment>
<dbReference type="Proteomes" id="UP000653493">
    <property type="component" value="Unassembled WGS sequence"/>
</dbReference>
<feature type="domain" description="ABM" evidence="1">
    <location>
        <begin position="5"/>
        <end position="76"/>
    </location>
</feature>
<dbReference type="GO" id="GO:0004497">
    <property type="term" value="F:monooxygenase activity"/>
    <property type="evidence" value="ECO:0007669"/>
    <property type="project" value="UniProtKB-KW"/>
</dbReference>
<dbReference type="InterPro" id="IPR007138">
    <property type="entry name" value="ABM_dom"/>
</dbReference>
<evidence type="ECO:0000313" key="3">
    <source>
        <dbReference type="Proteomes" id="UP000653493"/>
    </source>
</evidence>
<dbReference type="Pfam" id="PF03992">
    <property type="entry name" value="ABM"/>
    <property type="match status" value="1"/>
</dbReference>
<gene>
    <name evidence="2" type="ORF">GCM10010238_41290</name>
</gene>
<organism evidence="2 3">
    <name type="scientific">Streptomyces griseoviridis</name>
    <dbReference type="NCBI Taxonomy" id="45398"/>
    <lineage>
        <taxon>Bacteria</taxon>
        <taxon>Bacillati</taxon>
        <taxon>Actinomycetota</taxon>
        <taxon>Actinomycetes</taxon>
        <taxon>Kitasatosporales</taxon>
        <taxon>Streptomycetaceae</taxon>
        <taxon>Streptomyces</taxon>
    </lineage>
</organism>